<proteinExistence type="predicted"/>
<keyword evidence="1" id="KW-0732">Signal</keyword>
<dbReference type="EMBL" id="JAENII010000012">
    <property type="protein sequence ID" value="MBK1828321.1"/>
    <property type="molecule type" value="Genomic_DNA"/>
</dbReference>
<evidence type="ECO:0000313" key="2">
    <source>
        <dbReference type="EMBL" id="MBK1828321.1"/>
    </source>
</evidence>
<dbReference type="AlphaFoldDB" id="A0A934RGX1"/>
<sequence>MRCHPSILYTLAACWFLSSALHAEMHRFKSADGSKDFIGELTGYDPKTKAVSVKIKRRIQTFKIDLLSEEDQKYVIENGERLAVANDIDISLESYTDKYVKKKEKRIENRIYPSGYEVKISNRSRRTFENLKLTYTIYYGVQGYLKPDRKTEEATGELVCKTLTSLGSTTLRTEPVSIVTGELEPVIDNQVMRNPDGSTYIEPIVKEPGGRRKDQLIGCTVNVLIDGKVVKTVTEGKIQLDQKKRGF</sequence>
<organism evidence="2 3">
    <name type="scientific">Haloferula rosea</name>
    <dbReference type="NCBI Taxonomy" id="490093"/>
    <lineage>
        <taxon>Bacteria</taxon>
        <taxon>Pseudomonadati</taxon>
        <taxon>Verrucomicrobiota</taxon>
        <taxon>Verrucomicrobiia</taxon>
        <taxon>Verrucomicrobiales</taxon>
        <taxon>Verrucomicrobiaceae</taxon>
        <taxon>Haloferula</taxon>
    </lineage>
</organism>
<feature type="chain" id="PRO_5037198314" evidence="1">
    <location>
        <begin position="24"/>
        <end position="247"/>
    </location>
</feature>
<gene>
    <name evidence="2" type="ORF">JIN81_14905</name>
</gene>
<dbReference type="Proteomes" id="UP000658278">
    <property type="component" value="Unassembled WGS sequence"/>
</dbReference>
<comment type="caution">
    <text evidence="2">The sequence shown here is derived from an EMBL/GenBank/DDBJ whole genome shotgun (WGS) entry which is preliminary data.</text>
</comment>
<keyword evidence="3" id="KW-1185">Reference proteome</keyword>
<evidence type="ECO:0000313" key="3">
    <source>
        <dbReference type="Proteomes" id="UP000658278"/>
    </source>
</evidence>
<reference evidence="2" key="1">
    <citation type="submission" date="2021-01" db="EMBL/GenBank/DDBJ databases">
        <title>Modified the classification status of verrucomicrobia.</title>
        <authorList>
            <person name="Feng X."/>
        </authorList>
    </citation>
    <scope>NUCLEOTIDE SEQUENCE</scope>
    <source>
        <strain evidence="2">KCTC 22201</strain>
    </source>
</reference>
<feature type="signal peptide" evidence="1">
    <location>
        <begin position="1"/>
        <end position="23"/>
    </location>
</feature>
<evidence type="ECO:0000256" key="1">
    <source>
        <dbReference type="SAM" id="SignalP"/>
    </source>
</evidence>
<accession>A0A934RGX1</accession>
<dbReference type="RefSeq" id="WP_200281502.1">
    <property type="nucleotide sequence ID" value="NZ_JAENII010000012.1"/>
</dbReference>
<protein>
    <submittedName>
        <fullName evidence="2">Uncharacterized protein</fullName>
    </submittedName>
</protein>
<name>A0A934RGX1_9BACT</name>